<organism evidence="1">
    <name type="scientific">marine sediment metagenome</name>
    <dbReference type="NCBI Taxonomy" id="412755"/>
    <lineage>
        <taxon>unclassified sequences</taxon>
        <taxon>metagenomes</taxon>
        <taxon>ecological metagenomes</taxon>
    </lineage>
</organism>
<protein>
    <submittedName>
        <fullName evidence="1">Uncharacterized protein</fullName>
    </submittedName>
</protein>
<evidence type="ECO:0000313" key="1">
    <source>
        <dbReference type="EMBL" id="KKN98471.1"/>
    </source>
</evidence>
<gene>
    <name evidence="1" type="ORF">LCGC14_0145820</name>
</gene>
<reference evidence="1" key="1">
    <citation type="journal article" date="2015" name="Nature">
        <title>Complex archaea that bridge the gap between prokaryotes and eukaryotes.</title>
        <authorList>
            <person name="Spang A."/>
            <person name="Saw J.H."/>
            <person name="Jorgensen S.L."/>
            <person name="Zaremba-Niedzwiedzka K."/>
            <person name="Martijn J."/>
            <person name="Lind A.E."/>
            <person name="van Eijk R."/>
            <person name="Schleper C."/>
            <person name="Guy L."/>
            <person name="Ettema T.J."/>
        </authorList>
    </citation>
    <scope>NUCLEOTIDE SEQUENCE</scope>
</reference>
<sequence>MSDRRQLRIKAALSTYNRIEADSVSELHPILWFNPKTAVFHYGISMKKTPEVGKTFKGKTIAEAIHKSVQGRADLNNKKVACPNCATKGKLYIGVGEERVYKTKNKTRNIVRLNTKTLKWSCIKCGG</sequence>
<name>A0A0F9XHC2_9ZZZZ</name>
<comment type="caution">
    <text evidence="1">The sequence shown here is derived from an EMBL/GenBank/DDBJ whole genome shotgun (WGS) entry which is preliminary data.</text>
</comment>
<accession>A0A0F9XHC2</accession>
<dbReference type="EMBL" id="LAZR01000051">
    <property type="protein sequence ID" value="KKN98471.1"/>
    <property type="molecule type" value="Genomic_DNA"/>
</dbReference>
<proteinExistence type="predicted"/>
<dbReference type="AlphaFoldDB" id="A0A0F9XHC2"/>